<name>A0A2H0V7C7_9BACT</name>
<sequence length="104" mass="11642">CRDTLKSGKLSYISLATVCSLLKSNHTTRHTKAKTIANITQINGDKTILSNKTSVFFFIVFSLSFLKDRLKKLNIASYKNFGIVSTKKAFDAKQIITILKKIKA</sequence>
<reference evidence="2" key="1">
    <citation type="submission" date="2017-09" db="EMBL/GenBank/DDBJ databases">
        <title>Depth-based differentiation of microbial function through sediment-hosted aquifers and enrichment of novel symbionts in the deep terrestrial subsurface.</title>
        <authorList>
            <person name="Probst A.J."/>
            <person name="Ladd B."/>
            <person name="Jarett J.K."/>
            <person name="Geller-Mcgrath D.E."/>
            <person name="Sieber C.M.K."/>
            <person name="Emerson J.B."/>
            <person name="Anantharaman K."/>
            <person name="Thomas B.C."/>
            <person name="Malmstrom R."/>
            <person name="Stieglmeier M."/>
            <person name="Klingl A."/>
            <person name="Woyke T."/>
            <person name="Ryan C.M."/>
            <person name="Banfield J.F."/>
        </authorList>
    </citation>
    <scope>NUCLEOTIDE SEQUENCE [LARGE SCALE GENOMIC DNA]</scope>
</reference>
<protein>
    <submittedName>
        <fullName evidence="1">Uncharacterized protein</fullName>
    </submittedName>
</protein>
<comment type="caution">
    <text evidence="1">The sequence shown here is derived from an EMBL/GenBank/DDBJ whole genome shotgun (WGS) entry which is preliminary data.</text>
</comment>
<organism evidence="1 2">
    <name type="scientific">Candidatus Falkowbacteria bacterium CG10_big_fil_rev_8_21_14_0_10_37_6</name>
    <dbReference type="NCBI Taxonomy" id="1974563"/>
    <lineage>
        <taxon>Bacteria</taxon>
        <taxon>Candidatus Falkowiibacteriota</taxon>
    </lineage>
</organism>
<proteinExistence type="predicted"/>
<feature type="non-terminal residue" evidence="1">
    <location>
        <position position="1"/>
    </location>
</feature>
<accession>A0A2H0V7C7</accession>
<dbReference type="Proteomes" id="UP000228614">
    <property type="component" value="Unassembled WGS sequence"/>
</dbReference>
<gene>
    <name evidence="1" type="ORF">COT95_01240</name>
</gene>
<dbReference type="AlphaFoldDB" id="A0A2H0V7C7"/>
<dbReference type="EMBL" id="PFAN01000069">
    <property type="protein sequence ID" value="PIR94968.1"/>
    <property type="molecule type" value="Genomic_DNA"/>
</dbReference>
<evidence type="ECO:0000313" key="2">
    <source>
        <dbReference type="Proteomes" id="UP000228614"/>
    </source>
</evidence>
<evidence type="ECO:0000313" key="1">
    <source>
        <dbReference type="EMBL" id="PIR94968.1"/>
    </source>
</evidence>